<name>A0A0M3JCE8_ANISI</name>
<accession>A0A0M3JCE8</accession>
<dbReference type="EMBL" id="UYRR01009575">
    <property type="protein sequence ID" value="VDK24972.1"/>
    <property type="molecule type" value="Genomic_DNA"/>
</dbReference>
<reference evidence="1 2" key="2">
    <citation type="submission" date="2018-11" db="EMBL/GenBank/DDBJ databases">
        <authorList>
            <consortium name="Pathogen Informatics"/>
        </authorList>
    </citation>
    <scope>NUCLEOTIDE SEQUENCE [LARGE SCALE GENOMIC DNA]</scope>
</reference>
<reference evidence="3" key="1">
    <citation type="submission" date="2017-02" db="UniProtKB">
        <authorList>
            <consortium name="WormBaseParasite"/>
        </authorList>
    </citation>
    <scope>IDENTIFICATION</scope>
</reference>
<dbReference type="Gene3D" id="2.30.29.30">
    <property type="entry name" value="Pleckstrin-homology domain (PH domain)/Phosphotyrosine-binding domain (PTB)"/>
    <property type="match status" value="1"/>
</dbReference>
<dbReference type="AlphaFoldDB" id="A0A0M3JCE8"/>
<dbReference type="Proteomes" id="UP000267096">
    <property type="component" value="Unassembled WGS sequence"/>
</dbReference>
<proteinExistence type="predicted"/>
<dbReference type="WBParaSite" id="ASIM_0000527901-mRNA-1">
    <property type="protein sequence ID" value="ASIM_0000527901-mRNA-1"/>
    <property type="gene ID" value="ASIM_0000527901"/>
</dbReference>
<protein>
    <submittedName>
        <fullName evidence="3">PH domain-containing protein</fullName>
    </submittedName>
</protein>
<organism evidence="3">
    <name type="scientific">Anisakis simplex</name>
    <name type="common">Herring worm</name>
    <dbReference type="NCBI Taxonomy" id="6269"/>
    <lineage>
        <taxon>Eukaryota</taxon>
        <taxon>Metazoa</taxon>
        <taxon>Ecdysozoa</taxon>
        <taxon>Nematoda</taxon>
        <taxon>Chromadorea</taxon>
        <taxon>Rhabditida</taxon>
        <taxon>Spirurina</taxon>
        <taxon>Ascaridomorpha</taxon>
        <taxon>Ascaridoidea</taxon>
        <taxon>Anisakidae</taxon>
        <taxon>Anisakis</taxon>
        <taxon>Anisakis simplex complex</taxon>
    </lineage>
</organism>
<sequence length="164" mass="19366">MRLVWLFPYCSFISTVPKSESDELNLIDDGNILPDFQGEVRKLVIRTRGSKPAKMKCSRRYYLELRGENLYQFQKRTFLINCKDERDQYKRKSCKRMVIGESAWRVIKCDEIVGRAFELHHPASGRIYRFICKSQLVANEWYKKLLDAMQNASQKTPVNLISFD</sequence>
<dbReference type="InterPro" id="IPR011993">
    <property type="entry name" value="PH-like_dom_sf"/>
</dbReference>
<gene>
    <name evidence="1" type="ORF">ASIM_LOCUS5082</name>
</gene>
<dbReference type="SUPFAM" id="SSF50729">
    <property type="entry name" value="PH domain-like"/>
    <property type="match status" value="1"/>
</dbReference>
<evidence type="ECO:0000313" key="1">
    <source>
        <dbReference type="EMBL" id="VDK24972.1"/>
    </source>
</evidence>
<evidence type="ECO:0000313" key="2">
    <source>
        <dbReference type="Proteomes" id="UP000267096"/>
    </source>
</evidence>
<dbReference type="OrthoDB" id="546434at2759"/>
<keyword evidence="2" id="KW-1185">Reference proteome</keyword>
<evidence type="ECO:0000313" key="3">
    <source>
        <dbReference type="WBParaSite" id="ASIM_0000527901-mRNA-1"/>
    </source>
</evidence>